<name>A0A2S6CFV4_9PEZI</name>
<dbReference type="EMBL" id="PNEN01000451">
    <property type="protein sequence ID" value="PPJ58622.1"/>
    <property type="molecule type" value="Genomic_DNA"/>
</dbReference>
<dbReference type="Pfam" id="PF24564">
    <property type="entry name" value="DUF7605"/>
    <property type="match status" value="1"/>
</dbReference>
<evidence type="ECO:0000313" key="3">
    <source>
        <dbReference type="Proteomes" id="UP000237631"/>
    </source>
</evidence>
<comment type="caution">
    <text evidence="2">The sequence shown here is derived from an EMBL/GenBank/DDBJ whole genome shotgun (WGS) entry which is preliminary data.</text>
</comment>
<protein>
    <recommendedName>
        <fullName evidence="1">DUF7605 domain-containing protein</fullName>
    </recommendedName>
</protein>
<evidence type="ECO:0000259" key="1">
    <source>
        <dbReference type="Pfam" id="PF24564"/>
    </source>
</evidence>
<accession>A0A2S6CFV4</accession>
<reference evidence="3" key="1">
    <citation type="journal article" date="2017" name="bioRxiv">
        <title>Conservation of a gene cluster reveals novel cercosporin biosynthetic mechanisms and extends production to the genus Colletotrichum.</title>
        <authorList>
            <person name="de Jonge R."/>
            <person name="Ebert M.K."/>
            <person name="Huitt-Roehl C.R."/>
            <person name="Pal P."/>
            <person name="Suttle J.C."/>
            <person name="Spanner R.E."/>
            <person name="Neubauer J.D."/>
            <person name="Jurick W.M.II."/>
            <person name="Stott K.A."/>
            <person name="Secor G.A."/>
            <person name="Thomma B.P.H.J."/>
            <person name="Van de Peer Y."/>
            <person name="Townsend C.A."/>
            <person name="Bolton M.D."/>
        </authorList>
    </citation>
    <scope>NUCLEOTIDE SEQUENCE [LARGE SCALE GENOMIC DNA]</scope>
    <source>
        <strain evidence="3">CBS538.71</strain>
    </source>
</reference>
<evidence type="ECO:0000313" key="2">
    <source>
        <dbReference type="EMBL" id="PPJ58622.1"/>
    </source>
</evidence>
<dbReference type="AlphaFoldDB" id="A0A2S6CFV4"/>
<keyword evidence="3" id="KW-1185">Reference proteome</keyword>
<sequence length="360" mass="40776">MASIAASPSPYDALGKRKRSQSVENFMRQRTVFLKGVQLWVIRKNVQGAEALLDLVRQPQKSLPTRFEVYRKECHDLVAGKLLTQSTDKIRGFVSEAGTKWTEKIHRFHWSTLRAFIRNSGSHSTSTCPRTSWNMEFWGKAPFSLITGWNNIKKLQSKAITKHVDSIVEELGSMEPALRSQPAVANLEMDSFYALLKGHIAGVKNARRDHQAGFRKELENIRMDSSGSESPAHHFVLAMQPVYTQLKADKGNGYVKRQEKVMYDYLTQKGEACPFDIAFEAIASAIESQMGQLSEQLEKQISTILQEIWAHFDGMIDPDEQDPGEQPLRDELRGFLEQAVPAFEAFREGLSKISQKKKTS</sequence>
<gene>
    <name evidence="2" type="ORF">CBER1_03494</name>
</gene>
<dbReference type="STRING" id="357750.A0A2S6CFV4"/>
<organism evidence="2 3">
    <name type="scientific">Cercospora berteroae</name>
    <dbReference type="NCBI Taxonomy" id="357750"/>
    <lineage>
        <taxon>Eukaryota</taxon>
        <taxon>Fungi</taxon>
        <taxon>Dikarya</taxon>
        <taxon>Ascomycota</taxon>
        <taxon>Pezizomycotina</taxon>
        <taxon>Dothideomycetes</taxon>
        <taxon>Dothideomycetidae</taxon>
        <taxon>Mycosphaerellales</taxon>
        <taxon>Mycosphaerellaceae</taxon>
        <taxon>Cercospora</taxon>
    </lineage>
</organism>
<proteinExistence type="predicted"/>
<feature type="domain" description="DUF7605" evidence="1">
    <location>
        <begin position="95"/>
        <end position="269"/>
    </location>
</feature>
<dbReference type="Proteomes" id="UP000237631">
    <property type="component" value="Unassembled WGS sequence"/>
</dbReference>
<dbReference type="InterPro" id="IPR056024">
    <property type="entry name" value="DUF7605"/>
</dbReference>
<dbReference type="OrthoDB" id="3598281at2759"/>